<feature type="signal peptide" evidence="1">
    <location>
        <begin position="1"/>
        <end position="20"/>
    </location>
</feature>
<sequence>MLVRQTLYLFVIVLCATVQGNSVVYNPCITQKVLSEAEAVTALEKWPDNQDLSRIERRYKCYMTCILIDLGLINKLGQLQMDKYLQSGALDKNWWASDLATCRSKYHDEQDLCEYTFGIFNCFREMKLAEEKKV</sequence>
<dbReference type="Gene3D" id="1.10.238.20">
    <property type="entry name" value="Pheromone/general odorant binding protein domain"/>
    <property type="match status" value="1"/>
</dbReference>
<dbReference type="EMBL" id="AB370289">
    <property type="protein sequence ID" value="BAG11639.1"/>
    <property type="molecule type" value="Genomic_DNA"/>
</dbReference>
<protein>
    <submittedName>
        <fullName evidence="2">Odorant-binding protein 57e</fullName>
    </submittedName>
</protein>
<reference evidence="2" key="1">
    <citation type="journal article" date="2008" name="Genetics">
        <title>Rapid evolution of two odorant-binding protein genes, Obp57d and Obp57e, in the Drosophila melanogaster species group.</title>
        <authorList>
            <person name="Matsuo T."/>
        </authorList>
    </citation>
    <scope>NUCLEOTIDE SEQUENCE</scope>
    <source>
        <strain evidence="2">MMY317</strain>
    </source>
</reference>
<dbReference type="SUPFAM" id="SSF47565">
    <property type="entry name" value="Insect pheromone/odorant-binding proteins"/>
    <property type="match status" value="1"/>
</dbReference>
<accession>B0M2G1</accession>
<dbReference type="Pfam" id="PF01395">
    <property type="entry name" value="PBP_GOBP"/>
    <property type="match status" value="1"/>
</dbReference>
<dbReference type="CDD" id="cd23992">
    <property type="entry name" value="PBP_GOBP"/>
    <property type="match status" value="1"/>
</dbReference>
<proteinExistence type="predicted"/>
<name>B0M2G1_9MUSC</name>
<feature type="chain" id="PRO_5002752150" evidence="1">
    <location>
        <begin position="21"/>
        <end position="134"/>
    </location>
</feature>
<evidence type="ECO:0000313" key="2">
    <source>
        <dbReference type="EMBL" id="BAG11639.1"/>
    </source>
</evidence>
<evidence type="ECO:0000256" key="1">
    <source>
        <dbReference type="SAM" id="SignalP"/>
    </source>
</evidence>
<gene>
    <name evidence="2" type="primary">Obp57e</name>
</gene>
<keyword evidence="1" id="KW-0732">Signal</keyword>
<dbReference type="GO" id="GO:0005549">
    <property type="term" value="F:odorant binding"/>
    <property type="evidence" value="ECO:0007669"/>
    <property type="project" value="InterPro"/>
</dbReference>
<dbReference type="AlphaFoldDB" id="B0M2G1"/>
<dbReference type="InterPro" id="IPR006170">
    <property type="entry name" value="PBP/GOBP"/>
</dbReference>
<organism evidence="2">
    <name type="scientific">Drosophila barbarae</name>
    <dbReference type="NCBI Taxonomy" id="137354"/>
    <lineage>
        <taxon>Eukaryota</taxon>
        <taxon>Metazoa</taxon>
        <taxon>Ecdysozoa</taxon>
        <taxon>Arthropoda</taxon>
        <taxon>Hexapoda</taxon>
        <taxon>Insecta</taxon>
        <taxon>Pterygota</taxon>
        <taxon>Neoptera</taxon>
        <taxon>Endopterygota</taxon>
        <taxon>Diptera</taxon>
        <taxon>Brachycera</taxon>
        <taxon>Muscomorpha</taxon>
        <taxon>Ephydroidea</taxon>
        <taxon>Drosophilidae</taxon>
        <taxon>Drosophila</taxon>
        <taxon>Sophophora</taxon>
    </lineage>
</organism>
<dbReference type="InterPro" id="IPR036728">
    <property type="entry name" value="PBP_GOBP_sf"/>
</dbReference>